<dbReference type="InterPro" id="IPR050917">
    <property type="entry name" value="SOX_TF"/>
</dbReference>
<dbReference type="GO" id="GO:0034236">
    <property type="term" value="F:protein kinase A catalytic subunit binding"/>
    <property type="evidence" value="ECO:0007669"/>
    <property type="project" value="Ensembl"/>
</dbReference>
<dbReference type="GO" id="GO:0007283">
    <property type="term" value="P:spermatogenesis"/>
    <property type="evidence" value="ECO:0007669"/>
    <property type="project" value="Ensembl"/>
</dbReference>
<dbReference type="GO" id="GO:0030282">
    <property type="term" value="P:bone mineralization"/>
    <property type="evidence" value="ECO:0007669"/>
    <property type="project" value="Ensembl"/>
</dbReference>
<dbReference type="GO" id="GO:0085029">
    <property type="term" value="P:extracellular matrix assembly"/>
    <property type="evidence" value="ECO:0007669"/>
    <property type="project" value="Ensembl"/>
</dbReference>
<evidence type="ECO:0000256" key="8">
    <source>
        <dbReference type="ARBA" id="ARBA00023163"/>
    </source>
</evidence>
<dbReference type="GO" id="GO:0007010">
    <property type="term" value="P:cytoskeleton organization"/>
    <property type="evidence" value="ECO:0007669"/>
    <property type="project" value="Ensembl"/>
</dbReference>
<keyword evidence="6 10" id="KW-0238">DNA-binding</keyword>
<dbReference type="GO" id="GO:0072197">
    <property type="term" value="P:ureter morphogenesis"/>
    <property type="evidence" value="ECO:0007669"/>
    <property type="project" value="Ensembl"/>
</dbReference>
<feature type="region of interest" description="Disordered" evidence="11">
    <location>
        <begin position="72"/>
        <end position="125"/>
    </location>
</feature>
<evidence type="ECO:0000256" key="11">
    <source>
        <dbReference type="SAM" id="MobiDB-lite"/>
    </source>
</evidence>
<dbReference type="GO" id="GO:0060441">
    <property type="term" value="P:epithelial tube branching involved in lung morphogenesis"/>
    <property type="evidence" value="ECO:0007669"/>
    <property type="project" value="Ensembl"/>
</dbReference>
<dbReference type="GO" id="GO:0010463">
    <property type="term" value="P:mesenchymal cell proliferation"/>
    <property type="evidence" value="ECO:0007669"/>
    <property type="project" value="Ensembl"/>
</dbReference>
<dbReference type="GO" id="GO:0090103">
    <property type="term" value="P:cochlea morphogenesis"/>
    <property type="evidence" value="ECO:0007669"/>
    <property type="project" value="Ensembl"/>
</dbReference>
<dbReference type="GO" id="GO:0030916">
    <property type="term" value="P:otic vesicle formation"/>
    <property type="evidence" value="ECO:0007669"/>
    <property type="project" value="Ensembl"/>
</dbReference>
<feature type="DNA-binding region" description="HMG box" evidence="10">
    <location>
        <begin position="164"/>
        <end position="232"/>
    </location>
</feature>
<dbReference type="GO" id="GO:1904864">
    <property type="term" value="P:negative regulation of beta-catenin-TCF complex assembly"/>
    <property type="evidence" value="ECO:0007669"/>
    <property type="project" value="Ensembl"/>
</dbReference>
<evidence type="ECO:0000256" key="10">
    <source>
        <dbReference type="PROSITE-ProRule" id="PRU00267"/>
    </source>
</evidence>
<dbReference type="GO" id="GO:0000122">
    <property type="term" value="P:negative regulation of transcription by RNA polymerase II"/>
    <property type="evidence" value="ECO:0007669"/>
    <property type="project" value="Ensembl"/>
</dbReference>
<dbReference type="GO" id="GO:0060018">
    <property type="term" value="P:astrocyte fate commitment"/>
    <property type="evidence" value="ECO:0007669"/>
    <property type="project" value="Ensembl"/>
</dbReference>
<feature type="compositionally biased region" description="Polar residues" evidence="11">
    <location>
        <begin position="426"/>
        <end position="455"/>
    </location>
</feature>
<evidence type="ECO:0000256" key="3">
    <source>
        <dbReference type="ARBA" id="ARBA00022782"/>
    </source>
</evidence>
<sequence length="548" mass="60413">MAAQGIYSRAAARGAEAALRSRAAHTAGAAPGRTLRVQLRSSAPLAKSFALLSSPFLPPRFRTDPFMKMTEEQDKCISDAPSPTMSDDSAGSPCPSGSGSDTENTRPQENTFPKGDPDLKKESDEDKFPVCIREAVSQVLKGYDWTLVPMPVRVNGSSKNKPHVKRPMNAFMVWAQAARRKLADQYPHLHNAELSKTLGKLWRLLNESEKRPFVEEAERLRVQHKKDHPDYKYQPRRRKSVKNGQSEQEEGSEQTHISPNAIFKALQADSPQSSSSISEVHSPGEHSGQSQGPPTPPTTPKTDAQPGKQDLKREGRPLQEGGRQPPHIDFRDVDIGELSSDVISNIETFDVNEFDQYLPPNGHPGVPATHGQPGQVTYTGSYGISSSAGSPAGAGHVWMSKQQPQPPPQPPQQPPAQHGLPALSGEQGQAQQRTHIKTEQLSPSHYSEQQQHSPQQLNYSSFNLQHYGSSYPPITRSQYDYGEHQNSGSYYSHAAGQSSSLYSTFTYMNPTQRPMYTPIADTSGVPSIPQTHSPQHWEQPVYTQLTRP</sequence>
<dbReference type="GO" id="GO:0060784">
    <property type="term" value="P:regulation of cell proliferation involved in tissue homeostasis"/>
    <property type="evidence" value="ECO:0007669"/>
    <property type="project" value="Ensembl"/>
</dbReference>
<keyword evidence="14" id="KW-1185">Reference proteome</keyword>
<dbReference type="GO" id="GO:0050679">
    <property type="term" value="P:positive regulation of epithelial cell proliferation"/>
    <property type="evidence" value="ECO:0007669"/>
    <property type="project" value="Ensembl"/>
</dbReference>
<reference evidence="13" key="1">
    <citation type="submission" date="2025-08" db="UniProtKB">
        <authorList>
            <consortium name="Ensembl"/>
        </authorList>
    </citation>
    <scope>IDENTIFICATION</scope>
</reference>
<dbReference type="GO" id="GO:0060487">
    <property type="term" value="P:lung epithelial cell differentiation"/>
    <property type="evidence" value="ECO:0007669"/>
    <property type="project" value="Ensembl"/>
</dbReference>
<keyword evidence="4" id="KW-0832">Ubl conjugation</keyword>
<dbReference type="InterPro" id="IPR009071">
    <property type="entry name" value="HMG_box_dom"/>
</dbReference>
<feature type="region of interest" description="Disordered" evidence="11">
    <location>
        <begin position="218"/>
        <end position="333"/>
    </location>
</feature>
<dbReference type="GeneTree" id="ENSGT00940000158269"/>
<keyword evidence="5" id="KW-0805">Transcription regulation</keyword>
<dbReference type="GO" id="GO:2000020">
    <property type="term" value="P:positive regulation of male gonad development"/>
    <property type="evidence" value="ECO:0007669"/>
    <property type="project" value="Ensembl"/>
</dbReference>
<reference evidence="13" key="2">
    <citation type="submission" date="2025-09" db="UniProtKB">
        <authorList>
            <consortium name="Ensembl"/>
        </authorList>
    </citation>
    <scope>IDENTIFICATION</scope>
</reference>
<dbReference type="GO" id="GO:0035622">
    <property type="term" value="P:intrahepatic bile duct development"/>
    <property type="evidence" value="ECO:0007669"/>
    <property type="project" value="Ensembl"/>
</dbReference>
<dbReference type="GO" id="GO:2000794">
    <property type="term" value="P:regulation of epithelial cell proliferation involved in lung morphogenesis"/>
    <property type="evidence" value="ECO:0007669"/>
    <property type="project" value="Ensembl"/>
</dbReference>
<dbReference type="GO" id="GO:0045662">
    <property type="term" value="P:negative regulation of myoblast differentiation"/>
    <property type="evidence" value="ECO:0007669"/>
    <property type="project" value="Ensembl"/>
</dbReference>
<evidence type="ECO:0000259" key="12">
    <source>
        <dbReference type="PROSITE" id="PS50118"/>
    </source>
</evidence>
<dbReference type="GO" id="GO:2001054">
    <property type="term" value="P:negative regulation of mesenchymal cell apoptotic process"/>
    <property type="evidence" value="ECO:0007669"/>
    <property type="project" value="Ensembl"/>
</dbReference>
<dbReference type="GO" id="GO:0014032">
    <property type="term" value="P:neural crest cell development"/>
    <property type="evidence" value="ECO:0007669"/>
    <property type="project" value="Ensembl"/>
</dbReference>
<dbReference type="Gene3D" id="1.10.30.10">
    <property type="entry name" value="High mobility group box domain"/>
    <property type="match status" value="1"/>
</dbReference>
<dbReference type="GO" id="GO:0060009">
    <property type="term" value="P:Sertoli cell development"/>
    <property type="evidence" value="ECO:0007669"/>
    <property type="project" value="Ensembl"/>
</dbReference>
<feature type="compositionally biased region" description="Low complexity" evidence="11">
    <location>
        <begin position="270"/>
        <end position="281"/>
    </location>
</feature>
<dbReference type="GO" id="GO:0046322">
    <property type="term" value="P:negative regulation of fatty acid oxidation"/>
    <property type="evidence" value="ECO:0007669"/>
    <property type="project" value="Ensembl"/>
</dbReference>
<dbReference type="GO" id="GO:0060174">
    <property type="term" value="P:limb bud formation"/>
    <property type="evidence" value="ECO:0007669"/>
    <property type="project" value="Ensembl"/>
</dbReference>
<dbReference type="GO" id="GO:0007219">
    <property type="term" value="P:Notch signaling pathway"/>
    <property type="evidence" value="ECO:0007669"/>
    <property type="project" value="Ensembl"/>
</dbReference>
<dbReference type="GO" id="GO:0072193">
    <property type="term" value="P:ureter smooth muscle cell differentiation"/>
    <property type="evidence" value="ECO:0007669"/>
    <property type="project" value="Ensembl"/>
</dbReference>
<dbReference type="GO" id="GO:0060729">
    <property type="term" value="P:intestinal epithelial structure maintenance"/>
    <property type="evidence" value="ECO:0007669"/>
    <property type="project" value="Ensembl"/>
</dbReference>
<dbReference type="GO" id="GO:0071504">
    <property type="term" value="P:cellular response to heparin"/>
    <property type="evidence" value="ECO:0007669"/>
    <property type="project" value="Ensembl"/>
</dbReference>
<dbReference type="PANTHER" id="PTHR45803">
    <property type="entry name" value="SOX100B"/>
    <property type="match status" value="1"/>
</dbReference>
<dbReference type="GO" id="GO:0050680">
    <property type="term" value="P:negative regulation of epithelial cell proliferation"/>
    <property type="evidence" value="ECO:0007669"/>
    <property type="project" value="Ensembl"/>
</dbReference>
<feature type="compositionally biased region" description="Basic and acidic residues" evidence="11">
    <location>
        <begin position="115"/>
        <end position="125"/>
    </location>
</feature>
<dbReference type="Pfam" id="PF12444">
    <property type="entry name" value="Sox_N"/>
    <property type="match status" value="1"/>
</dbReference>
<feature type="compositionally biased region" description="Basic and acidic residues" evidence="11">
    <location>
        <begin position="218"/>
        <end position="233"/>
    </location>
</feature>
<dbReference type="GO" id="GO:0000978">
    <property type="term" value="F:RNA polymerase II cis-regulatory region sequence-specific DNA binding"/>
    <property type="evidence" value="ECO:0007669"/>
    <property type="project" value="Ensembl"/>
</dbReference>
<dbReference type="GO" id="GO:0061145">
    <property type="term" value="P:lung smooth muscle development"/>
    <property type="evidence" value="ECO:0007669"/>
    <property type="project" value="Ensembl"/>
</dbReference>
<dbReference type="SUPFAM" id="SSF47095">
    <property type="entry name" value="HMG-box"/>
    <property type="match status" value="1"/>
</dbReference>
<feature type="region of interest" description="Disordered" evidence="11">
    <location>
        <begin position="516"/>
        <end position="548"/>
    </location>
</feature>
<evidence type="ECO:0000313" key="14">
    <source>
        <dbReference type="Proteomes" id="UP000694426"/>
    </source>
</evidence>
<dbReference type="GO" id="GO:0006366">
    <property type="term" value="P:transcription by RNA polymerase II"/>
    <property type="evidence" value="ECO:0007669"/>
    <property type="project" value="Ensembl"/>
</dbReference>
<comment type="subcellular location">
    <subcellularLocation>
        <location evidence="1">Nucleus</location>
    </subcellularLocation>
</comment>
<keyword evidence="7" id="KW-0010">Activator</keyword>
<dbReference type="GO" id="GO:0060575">
    <property type="term" value="P:intestinal epithelial cell differentiation"/>
    <property type="evidence" value="ECO:0007669"/>
    <property type="project" value="Ensembl"/>
</dbReference>
<dbReference type="GO" id="GO:0035019">
    <property type="term" value="P:somatic stem cell population maintenance"/>
    <property type="evidence" value="ECO:0007669"/>
    <property type="project" value="Ensembl"/>
</dbReference>
<dbReference type="GO" id="GO:0061323">
    <property type="term" value="P:cell proliferation involved in heart morphogenesis"/>
    <property type="evidence" value="ECO:0007669"/>
    <property type="project" value="Ensembl"/>
</dbReference>
<dbReference type="GO" id="GO:0005667">
    <property type="term" value="C:transcription regulator complex"/>
    <property type="evidence" value="ECO:0007669"/>
    <property type="project" value="Ensembl"/>
</dbReference>
<dbReference type="GO" id="GO:0031018">
    <property type="term" value="P:endocrine pancreas development"/>
    <property type="evidence" value="ECO:0007669"/>
    <property type="project" value="Ensembl"/>
</dbReference>
<dbReference type="GO" id="GO:0001228">
    <property type="term" value="F:DNA-binding transcription activator activity, RNA polymerase II-specific"/>
    <property type="evidence" value="ECO:0007669"/>
    <property type="project" value="Ensembl"/>
</dbReference>
<dbReference type="GO" id="GO:0097157">
    <property type="term" value="F:pre-mRNA intronic binding"/>
    <property type="evidence" value="ECO:0007669"/>
    <property type="project" value="Ensembl"/>
</dbReference>
<dbReference type="GO" id="GO:0097152">
    <property type="term" value="P:mesenchymal cell apoptotic process"/>
    <property type="evidence" value="ECO:0007669"/>
    <property type="project" value="Ensembl"/>
</dbReference>
<dbReference type="GO" id="GO:0008013">
    <property type="term" value="F:beta-catenin binding"/>
    <property type="evidence" value="ECO:0007669"/>
    <property type="project" value="Ensembl"/>
</dbReference>
<dbReference type="GO" id="GO:0032808">
    <property type="term" value="P:lacrimal gland development"/>
    <property type="evidence" value="ECO:0007669"/>
    <property type="project" value="Ensembl"/>
</dbReference>
<dbReference type="AlphaFoldDB" id="A0A8B9BZX0"/>
<dbReference type="SMART" id="SM00398">
    <property type="entry name" value="HMG"/>
    <property type="match status" value="1"/>
</dbReference>
<dbReference type="GO" id="GO:0070371">
    <property type="term" value="P:ERK1 and ERK2 cascade"/>
    <property type="evidence" value="ECO:0007669"/>
    <property type="project" value="Ensembl"/>
</dbReference>
<dbReference type="GO" id="GO:1902732">
    <property type="term" value="P:positive regulation of chondrocyte proliferation"/>
    <property type="evidence" value="ECO:0007669"/>
    <property type="project" value="Ensembl"/>
</dbReference>
<dbReference type="GO" id="GO:0003203">
    <property type="term" value="P:endocardial cushion morphogenesis"/>
    <property type="evidence" value="ECO:0007669"/>
    <property type="project" value="Ensembl"/>
</dbReference>
<dbReference type="GO" id="GO:0071364">
    <property type="term" value="P:cellular response to epidermal growth factor stimulus"/>
    <property type="evidence" value="ECO:0007669"/>
    <property type="project" value="Ensembl"/>
</dbReference>
<dbReference type="GO" id="GO:0071260">
    <property type="term" value="P:cellular response to mechanical stimulus"/>
    <property type="evidence" value="ECO:0007669"/>
    <property type="project" value="Ensembl"/>
</dbReference>
<feature type="compositionally biased region" description="Low complexity" evidence="11">
    <location>
        <begin position="86"/>
        <end position="101"/>
    </location>
</feature>
<evidence type="ECO:0000256" key="5">
    <source>
        <dbReference type="ARBA" id="ARBA00023015"/>
    </source>
</evidence>
<dbReference type="GO" id="GO:0072034">
    <property type="term" value="P:renal vesicle induction"/>
    <property type="evidence" value="ECO:0007669"/>
    <property type="project" value="Ensembl"/>
</dbReference>
<dbReference type="GO" id="GO:0032331">
    <property type="term" value="P:negative regulation of chondrocyte differentiation"/>
    <property type="evidence" value="ECO:0007669"/>
    <property type="project" value="Ensembl"/>
</dbReference>
<dbReference type="GO" id="GO:0045668">
    <property type="term" value="P:negative regulation of osteoblast differentiation"/>
    <property type="evidence" value="ECO:0007669"/>
    <property type="project" value="Ensembl"/>
</dbReference>
<evidence type="ECO:0000256" key="1">
    <source>
        <dbReference type="ARBA" id="ARBA00004123"/>
    </source>
</evidence>
<dbReference type="InterPro" id="IPR036910">
    <property type="entry name" value="HMG_box_dom_sf"/>
</dbReference>
<dbReference type="GO" id="GO:0003430">
    <property type="term" value="P:growth plate cartilage chondrocyte growth"/>
    <property type="evidence" value="ECO:0007669"/>
    <property type="project" value="Ensembl"/>
</dbReference>
<dbReference type="GO" id="GO:0046533">
    <property type="term" value="P:negative regulation of photoreceptor cell differentiation"/>
    <property type="evidence" value="ECO:0007669"/>
    <property type="project" value="Ensembl"/>
</dbReference>
<dbReference type="GO" id="GO:2000648">
    <property type="term" value="P:positive regulation of stem cell proliferation"/>
    <property type="evidence" value="ECO:0007669"/>
    <property type="project" value="Ensembl"/>
</dbReference>
<dbReference type="Ensembl" id="ENSABRT00000016817.1">
    <property type="protein sequence ID" value="ENSABRP00000011758.1"/>
    <property type="gene ID" value="ENSABRG00000010533.1"/>
</dbReference>
<name>A0A8B9BZX0_9AVES</name>
<dbReference type="GO" id="GO:0060534">
    <property type="term" value="P:trachea cartilage development"/>
    <property type="evidence" value="ECO:0007669"/>
    <property type="project" value="Ensembl"/>
</dbReference>
<keyword evidence="2" id="KW-1017">Isopeptide bond</keyword>
<feature type="compositionally biased region" description="Pro residues" evidence="11">
    <location>
        <begin position="404"/>
        <end position="414"/>
    </location>
</feature>
<dbReference type="GO" id="GO:0045732">
    <property type="term" value="P:positive regulation of protein catabolic process"/>
    <property type="evidence" value="ECO:0007669"/>
    <property type="project" value="Ensembl"/>
</dbReference>
<dbReference type="GO" id="GO:0002683">
    <property type="term" value="P:negative regulation of immune system process"/>
    <property type="evidence" value="ECO:0007669"/>
    <property type="project" value="Ensembl"/>
</dbReference>
<dbReference type="PANTHER" id="PTHR45803:SF1">
    <property type="entry name" value="TRANSCRIPTION FACTOR SOX-9"/>
    <property type="match status" value="1"/>
</dbReference>
<dbReference type="GO" id="GO:0007173">
    <property type="term" value="P:epidermal growth factor receptor signaling pathway"/>
    <property type="evidence" value="ECO:0007669"/>
    <property type="project" value="Ensembl"/>
</dbReference>
<dbReference type="GO" id="GO:0002067">
    <property type="term" value="P:glandular epithelial cell differentiation"/>
    <property type="evidence" value="ECO:0007669"/>
    <property type="project" value="Ensembl"/>
</dbReference>
<dbReference type="GO" id="GO:0048709">
    <property type="term" value="P:oligodendrocyte differentiation"/>
    <property type="evidence" value="ECO:0007669"/>
    <property type="project" value="Ensembl"/>
</dbReference>
<dbReference type="GO" id="GO:0010629">
    <property type="term" value="P:negative regulation of gene expression"/>
    <property type="evidence" value="ECO:0007669"/>
    <property type="project" value="Ensembl"/>
</dbReference>
<dbReference type="GO" id="GO:0061046">
    <property type="term" value="P:regulation of branching involved in lung morphogenesis"/>
    <property type="evidence" value="ECO:0007669"/>
    <property type="project" value="Ensembl"/>
</dbReference>
<proteinExistence type="predicted"/>
<dbReference type="GO" id="GO:0071347">
    <property type="term" value="P:cellular response to interleukin-1"/>
    <property type="evidence" value="ECO:0007669"/>
    <property type="project" value="Ensembl"/>
</dbReference>
<dbReference type="GO" id="GO:1901203">
    <property type="term" value="P:positive regulation of extracellular matrix assembly"/>
    <property type="evidence" value="ECO:0007669"/>
    <property type="project" value="Ensembl"/>
</dbReference>
<dbReference type="GO" id="GO:0072089">
    <property type="term" value="P:stem cell proliferation"/>
    <property type="evidence" value="ECO:0007669"/>
    <property type="project" value="Ensembl"/>
</dbReference>
<dbReference type="GO" id="GO:0030502">
    <property type="term" value="P:negative regulation of bone mineralization"/>
    <property type="evidence" value="ECO:0007669"/>
    <property type="project" value="Ensembl"/>
</dbReference>
<dbReference type="GO" id="GO:0030903">
    <property type="term" value="P:notochord development"/>
    <property type="evidence" value="ECO:0007669"/>
    <property type="project" value="Ensembl"/>
</dbReference>
<dbReference type="GO" id="GO:0070384">
    <property type="term" value="P:Harderian gland development"/>
    <property type="evidence" value="ECO:0007669"/>
    <property type="project" value="Ensembl"/>
</dbReference>
<dbReference type="GO" id="GO:2000741">
    <property type="term" value="P:positive regulation of mesenchymal stem cell differentiation"/>
    <property type="evidence" value="ECO:0007669"/>
    <property type="project" value="Ensembl"/>
</dbReference>
<dbReference type="Proteomes" id="UP000694426">
    <property type="component" value="Unplaced"/>
</dbReference>
<dbReference type="GO" id="GO:0060070">
    <property type="term" value="P:canonical Wnt signaling pathway"/>
    <property type="evidence" value="ECO:0007669"/>
    <property type="project" value="Ensembl"/>
</dbReference>
<dbReference type="GO" id="GO:0060221">
    <property type="term" value="P:retinal rod cell differentiation"/>
    <property type="evidence" value="ECO:0007669"/>
    <property type="project" value="Ensembl"/>
</dbReference>
<dbReference type="GO" id="GO:0001502">
    <property type="term" value="P:cartilage condensation"/>
    <property type="evidence" value="ECO:0007669"/>
    <property type="project" value="Ensembl"/>
</dbReference>
<dbReference type="GO" id="GO:0050673">
    <property type="term" value="P:epithelial cell proliferation"/>
    <property type="evidence" value="ECO:0007669"/>
    <property type="project" value="Ensembl"/>
</dbReference>
<evidence type="ECO:0000256" key="2">
    <source>
        <dbReference type="ARBA" id="ARBA00022499"/>
    </source>
</evidence>
<dbReference type="GO" id="GO:0001837">
    <property type="term" value="P:epithelial to mesenchymal transition"/>
    <property type="evidence" value="ECO:0007669"/>
    <property type="project" value="Ensembl"/>
</dbReference>
<dbReference type="Pfam" id="PF00505">
    <property type="entry name" value="HMG_box"/>
    <property type="match status" value="1"/>
</dbReference>
<dbReference type="GO" id="GO:0003188">
    <property type="term" value="P:heart valve formation"/>
    <property type="evidence" value="ECO:0007669"/>
    <property type="project" value="Ensembl"/>
</dbReference>
<dbReference type="GO" id="GO:0030155">
    <property type="term" value="P:regulation of cell adhesion"/>
    <property type="evidence" value="ECO:0007669"/>
    <property type="project" value="Ensembl"/>
</dbReference>
<dbReference type="GO" id="GO:0010634">
    <property type="term" value="P:positive regulation of epithelial cell migration"/>
    <property type="evidence" value="ECO:0007669"/>
    <property type="project" value="Ensembl"/>
</dbReference>
<protein>
    <submittedName>
        <fullName evidence="13">SRY-box transcription factor 9</fullName>
    </submittedName>
</protein>
<dbReference type="PROSITE" id="PS50118">
    <property type="entry name" value="HMG_BOX_2"/>
    <property type="match status" value="1"/>
</dbReference>
<feature type="region of interest" description="Disordered" evidence="11">
    <location>
        <begin position="355"/>
        <end position="455"/>
    </location>
</feature>
<dbReference type="GO" id="GO:0034504">
    <property type="term" value="P:protein localization to nucleus"/>
    <property type="evidence" value="ECO:0007669"/>
    <property type="project" value="Ensembl"/>
</dbReference>
<evidence type="ECO:0000313" key="13">
    <source>
        <dbReference type="Ensembl" id="ENSABRP00000011758.1"/>
    </source>
</evidence>
<dbReference type="GO" id="GO:0021780">
    <property type="term" value="P:glial cell fate specification"/>
    <property type="evidence" value="ECO:0007669"/>
    <property type="project" value="Ensembl"/>
</dbReference>
<dbReference type="GO" id="GO:0030857">
    <property type="term" value="P:negative regulation of epithelial cell differentiation"/>
    <property type="evidence" value="ECO:0007669"/>
    <property type="project" value="Ensembl"/>
</dbReference>
<dbReference type="GO" id="GO:0002053">
    <property type="term" value="P:positive regulation of mesenchymal cell proliferation"/>
    <property type="evidence" value="ECO:0007669"/>
    <property type="project" value="Ensembl"/>
</dbReference>
<dbReference type="GO" id="GO:0097065">
    <property type="term" value="P:anterior head development"/>
    <property type="evidence" value="ECO:0007669"/>
    <property type="project" value="Ensembl"/>
</dbReference>
<dbReference type="InterPro" id="IPR022151">
    <property type="entry name" value="Sox_N"/>
</dbReference>
<dbReference type="FunFam" id="1.10.30.10:FF:000004">
    <property type="entry name" value="Transcription factor SOX-10"/>
    <property type="match status" value="1"/>
</dbReference>
<evidence type="ECO:0000256" key="4">
    <source>
        <dbReference type="ARBA" id="ARBA00022843"/>
    </source>
</evidence>
<dbReference type="GO" id="GO:0070542">
    <property type="term" value="P:response to fatty acid"/>
    <property type="evidence" value="ECO:0007669"/>
    <property type="project" value="Ensembl"/>
</dbReference>
<dbReference type="GO" id="GO:0060532">
    <property type="term" value="P:bronchus cartilage development"/>
    <property type="evidence" value="ECO:0007669"/>
    <property type="project" value="Ensembl"/>
</dbReference>
<dbReference type="GO" id="GO:0098609">
    <property type="term" value="P:cell-cell adhesion"/>
    <property type="evidence" value="ECO:0007669"/>
    <property type="project" value="Ensembl"/>
</dbReference>
<feature type="domain" description="HMG box" evidence="12">
    <location>
        <begin position="164"/>
        <end position="232"/>
    </location>
</feature>
<keyword evidence="9 10" id="KW-0539">Nucleus</keyword>
<dbReference type="GO" id="GO:0003180">
    <property type="term" value="P:aortic valve morphogenesis"/>
    <property type="evidence" value="ECO:0007669"/>
    <property type="project" value="Ensembl"/>
</dbReference>
<dbReference type="GO" id="GO:2000138">
    <property type="term" value="P:positive regulation of cell proliferation involved in heart morphogenesis"/>
    <property type="evidence" value="ECO:0007669"/>
    <property type="project" value="Ensembl"/>
</dbReference>
<dbReference type="GO" id="GO:0071300">
    <property type="term" value="P:cellular response to retinoic acid"/>
    <property type="evidence" value="ECO:0007669"/>
    <property type="project" value="Ensembl"/>
</dbReference>
<organism evidence="13 14">
    <name type="scientific">Anser brachyrhynchus</name>
    <name type="common">Pink-footed goose</name>
    <dbReference type="NCBI Taxonomy" id="132585"/>
    <lineage>
        <taxon>Eukaryota</taxon>
        <taxon>Metazoa</taxon>
        <taxon>Chordata</taxon>
        <taxon>Craniata</taxon>
        <taxon>Vertebrata</taxon>
        <taxon>Euteleostomi</taxon>
        <taxon>Archelosauria</taxon>
        <taxon>Archosauria</taxon>
        <taxon>Dinosauria</taxon>
        <taxon>Saurischia</taxon>
        <taxon>Theropoda</taxon>
        <taxon>Coelurosauria</taxon>
        <taxon>Aves</taxon>
        <taxon>Neognathae</taxon>
        <taxon>Galloanserae</taxon>
        <taxon>Anseriformes</taxon>
        <taxon>Anatidae</taxon>
        <taxon>Anserinae</taxon>
        <taxon>Anser</taxon>
    </lineage>
</organism>
<evidence type="ECO:0000256" key="7">
    <source>
        <dbReference type="ARBA" id="ARBA00023159"/>
    </source>
</evidence>
<dbReference type="GO" id="GO:0006334">
    <property type="term" value="P:nucleosome assembly"/>
    <property type="evidence" value="ECO:0007669"/>
    <property type="project" value="Ensembl"/>
</dbReference>
<dbReference type="GO" id="GO:0072190">
    <property type="term" value="P:ureter urothelium development"/>
    <property type="evidence" value="ECO:0007669"/>
    <property type="project" value="Ensembl"/>
</dbReference>
<evidence type="ECO:0000256" key="6">
    <source>
        <dbReference type="ARBA" id="ARBA00023125"/>
    </source>
</evidence>
<dbReference type="GO" id="GO:0090090">
    <property type="term" value="P:negative regulation of canonical Wnt signaling pathway"/>
    <property type="evidence" value="ECO:0007669"/>
    <property type="project" value="Ensembl"/>
</dbReference>
<dbReference type="GO" id="GO:0071560">
    <property type="term" value="P:cellular response to transforming growth factor beta stimulus"/>
    <property type="evidence" value="ECO:0007669"/>
    <property type="project" value="Ensembl"/>
</dbReference>
<keyword evidence="3" id="KW-0221">Differentiation</keyword>
<dbReference type="CDD" id="cd22031">
    <property type="entry name" value="HMG-box_SoxE"/>
    <property type="match status" value="1"/>
</dbReference>
<dbReference type="GO" id="GO:0019100">
    <property type="term" value="P:male germ-line sex determination"/>
    <property type="evidence" value="ECO:0007669"/>
    <property type="project" value="Ensembl"/>
</dbReference>
<dbReference type="GO" id="GO:0010628">
    <property type="term" value="P:positive regulation of gene expression"/>
    <property type="evidence" value="ECO:0007669"/>
    <property type="project" value="Ensembl"/>
</dbReference>
<dbReference type="GO" id="GO:0032332">
    <property type="term" value="P:positive regulation of chondrocyte differentiation"/>
    <property type="evidence" value="ECO:0007669"/>
    <property type="project" value="Ensembl"/>
</dbReference>
<dbReference type="GO" id="GO:1902894">
    <property type="term" value="P:negative regulation of miRNA transcription"/>
    <property type="evidence" value="ECO:0007669"/>
    <property type="project" value="Ensembl"/>
</dbReference>
<feature type="compositionally biased region" description="Low complexity" evidence="11">
    <location>
        <begin position="380"/>
        <end position="395"/>
    </location>
</feature>
<accession>A0A8B9BZX0</accession>
<dbReference type="GO" id="GO:0001658">
    <property type="term" value="P:branching involved in ureteric bud morphogenesis"/>
    <property type="evidence" value="ECO:0007669"/>
    <property type="project" value="Ensembl"/>
</dbReference>
<dbReference type="GO" id="GO:0030858">
    <property type="term" value="P:positive regulation of epithelial cell differentiation"/>
    <property type="evidence" value="ECO:0007669"/>
    <property type="project" value="Ensembl"/>
</dbReference>
<keyword evidence="8" id="KW-0804">Transcription</keyword>
<dbReference type="GO" id="GO:0003682">
    <property type="term" value="F:chromatin binding"/>
    <property type="evidence" value="ECO:0007669"/>
    <property type="project" value="Ensembl"/>
</dbReference>
<evidence type="ECO:0000256" key="9">
    <source>
        <dbReference type="ARBA" id="ARBA00023242"/>
    </source>
</evidence>
<dbReference type="GO" id="GO:0010564">
    <property type="term" value="P:regulation of cell cycle process"/>
    <property type="evidence" value="ECO:0007669"/>
    <property type="project" value="Ensembl"/>
</dbReference>
<dbReference type="GO" id="GO:0072289">
    <property type="term" value="P:metanephric nephron tubule formation"/>
    <property type="evidence" value="ECO:0007669"/>
    <property type="project" value="Ensembl"/>
</dbReference>
<dbReference type="GO" id="GO:0048665">
    <property type="term" value="P:neuron fate specification"/>
    <property type="evidence" value="ECO:0007669"/>
    <property type="project" value="Ensembl"/>
</dbReference>
<feature type="compositionally biased region" description="Polar residues" evidence="11">
    <location>
        <begin position="524"/>
        <end position="548"/>
    </location>
</feature>
<dbReference type="GO" id="GO:0090190">
    <property type="term" value="P:positive regulation of branching involved in ureteric bud morphogenesis"/>
    <property type="evidence" value="ECO:0007669"/>
    <property type="project" value="Ensembl"/>
</dbReference>
<gene>
    <name evidence="13" type="primary">SOX9</name>
</gene>
<dbReference type="GO" id="GO:0005654">
    <property type="term" value="C:nucleoplasm"/>
    <property type="evidence" value="ECO:0007669"/>
    <property type="project" value="Ensembl"/>
</dbReference>